<proteinExistence type="predicted"/>
<name>A0A917ZCD5_9ACTN</name>
<dbReference type="Proteomes" id="UP000646523">
    <property type="component" value="Unassembled WGS sequence"/>
</dbReference>
<dbReference type="RefSeq" id="WP_189127857.1">
    <property type="nucleotide sequence ID" value="NZ_BMNH01000028.1"/>
</dbReference>
<keyword evidence="3" id="KW-1185">Reference proteome</keyword>
<evidence type="ECO:0000313" key="3">
    <source>
        <dbReference type="Proteomes" id="UP000646523"/>
    </source>
</evidence>
<feature type="transmembrane region" description="Helical" evidence="1">
    <location>
        <begin position="85"/>
        <end position="100"/>
    </location>
</feature>
<evidence type="ECO:0000256" key="1">
    <source>
        <dbReference type="SAM" id="Phobius"/>
    </source>
</evidence>
<accession>A0A917ZCD5</accession>
<keyword evidence="1" id="KW-1133">Transmembrane helix</keyword>
<keyword evidence="1" id="KW-0812">Transmembrane</keyword>
<keyword evidence="1" id="KW-0472">Membrane</keyword>
<feature type="transmembrane region" description="Helical" evidence="1">
    <location>
        <begin position="106"/>
        <end position="123"/>
    </location>
</feature>
<protein>
    <submittedName>
        <fullName evidence="2">Uncharacterized protein</fullName>
    </submittedName>
</protein>
<comment type="caution">
    <text evidence="2">The sequence shown here is derived from an EMBL/GenBank/DDBJ whole genome shotgun (WGS) entry which is preliminary data.</text>
</comment>
<reference evidence="2" key="1">
    <citation type="journal article" date="2014" name="Int. J. Syst. Evol. Microbiol.">
        <title>Complete genome sequence of Corynebacterium casei LMG S-19264T (=DSM 44701T), isolated from a smear-ripened cheese.</title>
        <authorList>
            <consortium name="US DOE Joint Genome Institute (JGI-PGF)"/>
            <person name="Walter F."/>
            <person name="Albersmeier A."/>
            <person name="Kalinowski J."/>
            <person name="Ruckert C."/>
        </authorList>
    </citation>
    <scope>NUCLEOTIDE SEQUENCE</scope>
    <source>
        <strain evidence="2">CGMCC 4.7368</strain>
    </source>
</reference>
<evidence type="ECO:0000313" key="2">
    <source>
        <dbReference type="EMBL" id="GGO79244.1"/>
    </source>
</evidence>
<feature type="transmembrane region" description="Helical" evidence="1">
    <location>
        <begin position="60"/>
        <end position="78"/>
    </location>
</feature>
<dbReference type="AlphaFoldDB" id="A0A917ZCD5"/>
<feature type="transmembrane region" description="Helical" evidence="1">
    <location>
        <begin position="20"/>
        <end position="40"/>
    </location>
</feature>
<organism evidence="2 3">
    <name type="scientific">Nonomuraea cavernae</name>
    <dbReference type="NCBI Taxonomy" id="2045107"/>
    <lineage>
        <taxon>Bacteria</taxon>
        <taxon>Bacillati</taxon>
        <taxon>Actinomycetota</taxon>
        <taxon>Actinomycetes</taxon>
        <taxon>Streptosporangiales</taxon>
        <taxon>Streptosporangiaceae</taxon>
        <taxon>Nonomuraea</taxon>
    </lineage>
</organism>
<dbReference type="EMBL" id="BMNH01000028">
    <property type="protein sequence ID" value="GGO79244.1"/>
    <property type="molecule type" value="Genomic_DNA"/>
</dbReference>
<feature type="transmembrane region" description="Helical" evidence="1">
    <location>
        <begin position="135"/>
        <end position="151"/>
    </location>
</feature>
<gene>
    <name evidence="2" type="ORF">GCM10012289_63090</name>
</gene>
<sequence>MDTCNASVSPAAEGRLAERVVAAGLAGIILPFVQFGWLLLVAALSDDSRCGHFGCVSQLADAWTVGNWAAVVLAWPLLHLLRVRPAWFVAVLAPFFLVPIRELTDFPVSVVAGLFAYPLATLVSAPRLSWRRRSLVLALFLLLCTFLALSSG</sequence>
<reference evidence="2" key="2">
    <citation type="submission" date="2020-09" db="EMBL/GenBank/DDBJ databases">
        <authorList>
            <person name="Sun Q."/>
            <person name="Zhou Y."/>
        </authorList>
    </citation>
    <scope>NUCLEOTIDE SEQUENCE</scope>
    <source>
        <strain evidence="2">CGMCC 4.7368</strain>
    </source>
</reference>